<accession>A0A162N308</accession>
<protein>
    <submittedName>
        <fullName evidence="1">Uncharacterized protein</fullName>
    </submittedName>
</protein>
<reference evidence="2" key="1">
    <citation type="submission" date="2015-06" db="EMBL/GenBank/DDBJ databases">
        <title>Expansion of signal transduction pathways in fungi by whole-genome duplication.</title>
        <authorList>
            <consortium name="DOE Joint Genome Institute"/>
            <person name="Corrochano L.M."/>
            <person name="Kuo A."/>
            <person name="Marcet-Houben M."/>
            <person name="Polaino S."/>
            <person name="Salamov A."/>
            <person name="Villalobos J.M."/>
            <person name="Alvarez M.I."/>
            <person name="Avalos J."/>
            <person name="Benito E.P."/>
            <person name="Benoit I."/>
            <person name="Burger G."/>
            <person name="Camino L.P."/>
            <person name="Canovas D."/>
            <person name="Cerda-Olmedo E."/>
            <person name="Cheng J.-F."/>
            <person name="Dominguez A."/>
            <person name="Elias M."/>
            <person name="Eslava A.P."/>
            <person name="Glaser F."/>
            <person name="Grimwood J."/>
            <person name="Gutierrez G."/>
            <person name="Heitman J."/>
            <person name="Henrissat B."/>
            <person name="Iturriaga E.A."/>
            <person name="Lang B.F."/>
            <person name="Lavin J.L."/>
            <person name="Lee S."/>
            <person name="Li W."/>
            <person name="Lindquist E."/>
            <person name="Lopez-Garcia S."/>
            <person name="Luque E.M."/>
            <person name="Marcos A.T."/>
            <person name="Martin J."/>
            <person name="McCluskey K."/>
            <person name="Medina H.R."/>
            <person name="Miralles-Duran A."/>
            <person name="Miyazaki A."/>
            <person name="Munoz-Torres E."/>
            <person name="Oguiza J.A."/>
            <person name="Ohm R."/>
            <person name="Olmedo M."/>
            <person name="Orejas M."/>
            <person name="Ortiz-Castellanos L."/>
            <person name="Pisabarro A.G."/>
            <person name="Rodriguez-Romero J."/>
            <person name="Ruiz-Herrera J."/>
            <person name="Ruiz-Vazquez R."/>
            <person name="Sanz C."/>
            <person name="Schackwitz W."/>
            <person name="Schmutz J."/>
            <person name="Shahriari M."/>
            <person name="Shelest E."/>
            <person name="Silva-Franco F."/>
            <person name="Soanes D."/>
            <person name="Syed K."/>
            <person name="Tagua V.G."/>
            <person name="Talbot N.J."/>
            <person name="Thon M."/>
            <person name="De vries R.P."/>
            <person name="Wiebenga A."/>
            <person name="Yadav J.S."/>
            <person name="Braun E.L."/>
            <person name="Baker S."/>
            <person name="Garre V."/>
            <person name="Horwitz B."/>
            <person name="Torres-Martinez S."/>
            <person name="Idnurm A."/>
            <person name="Herrera-Estrella A."/>
            <person name="Gabaldon T."/>
            <person name="Grigoriev I.V."/>
        </authorList>
    </citation>
    <scope>NUCLEOTIDE SEQUENCE [LARGE SCALE GENOMIC DNA]</scope>
    <source>
        <strain evidence="2">NRRL 1555(-)</strain>
    </source>
</reference>
<proteinExistence type="predicted"/>
<dbReference type="EMBL" id="KV440997">
    <property type="protein sequence ID" value="OAD67988.1"/>
    <property type="molecule type" value="Genomic_DNA"/>
</dbReference>
<dbReference type="VEuPathDB" id="FungiDB:PHYBLDRAFT_160328"/>
<gene>
    <name evidence="1" type="ORF">PHYBLDRAFT_160328</name>
</gene>
<organism evidence="1 2">
    <name type="scientific">Phycomyces blakesleeanus (strain ATCC 8743b / DSM 1359 / FGSC 10004 / NBRC 33097 / NRRL 1555)</name>
    <dbReference type="NCBI Taxonomy" id="763407"/>
    <lineage>
        <taxon>Eukaryota</taxon>
        <taxon>Fungi</taxon>
        <taxon>Fungi incertae sedis</taxon>
        <taxon>Mucoromycota</taxon>
        <taxon>Mucoromycotina</taxon>
        <taxon>Mucoromycetes</taxon>
        <taxon>Mucorales</taxon>
        <taxon>Phycomycetaceae</taxon>
        <taxon>Phycomyces</taxon>
    </lineage>
</organism>
<keyword evidence="2" id="KW-1185">Reference proteome</keyword>
<dbReference type="GeneID" id="28995069"/>
<sequence>MAINPTIPSLPNDEGFASTLEEQQTADIIRRKKAQSLNSLASLTQTINETKSNQKHMALTERLLWLISVFWALWKLQINDATPLDNLTVIGNYNSSALFFDEQPNLGLEMVQQYKRLLLTGLEQNKKVGLSV</sequence>
<name>A0A162N308_PHYB8</name>
<dbReference type="RefSeq" id="XP_018286028.1">
    <property type="nucleotide sequence ID" value="XM_018434163.1"/>
</dbReference>
<evidence type="ECO:0000313" key="1">
    <source>
        <dbReference type="EMBL" id="OAD67988.1"/>
    </source>
</evidence>
<dbReference type="OrthoDB" id="377083at2759"/>
<dbReference type="InParanoid" id="A0A162N308"/>
<dbReference type="Proteomes" id="UP000077315">
    <property type="component" value="Unassembled WGS sequence"/>
</dbReference>
<dbReference type="AlphaFoldDB" id="A0A162N308"/>
<evidence type="ECO:0000313" key="2">
    <source>
        <dbReference type="Proteomes" id="UP000077315"/>
    </source>
</evidence>